<name>A0ABW2QTK0_9NEIS</name>
<dbReference type="RefSeq" id="WP_380185790.1">
    <property type="nucleotide sequence ID" value="NZ_JBHTBQ010000004.1"/>
</dbReference>
<evidence type="ECO:0000313" key="2">
    <source>
        <dbReference type="Proteomes" id="UP001596473"/>
    </source>
</evidence>
<accession>A0ABW2QTK0</accession>
<evidence type="ECO:0000313" key="1">
    <source>
        <dbReference type="EMBL" id="MFC7418686.1"/>
    </source>
</evidence>
<keyword evidence="2" id="KW-1185">Reference proteome</keyword>
<dbReference type="Proteomes" id="UP001596473">
    <property type="component" value="Unassembled WGS sequence"/>
</dbReference>
<protein>
    <submittedName>
        <fullName evidence="1">Uncharacterized protein</fullName>
    </submittedName>
</protein>
<reference evidence="2" key="1">
    <citation type="journal article" date="2019" name="Int. J. Syst. Evol. Microbiol.">
        <title>The Global Catalogue of Microorganisms (GCM) 10K type strain sequencing project: providing services to taxonomists for standard genome sequencing and annotation.</title>
        <authorList>
            <consortium name="The Broad Institute Genomics Platform"/>
            <consortium name="The Broad Institute Genome Sequencing Center for Infectious Disease"/>
            <person name="Wu L."/>
            <person name="Ma J."/>
        </authorList>
    </citation>
    <scope>NUCLEOTIDE SEQUENCE [LARGE SCALE GENOMIC DNA]</scope>
    <source>
        <strain evidence="2">CCUG 62945</strain>
    </source>
</reference>
<comment type="caution">
    <text evidence="1">The sequence shown here is derived from an EMBL/GenBank/DDBJ whole genome shotgun (WGS) entry which is preliminary data.</text>
</comment>
<organism evidence="1 2">
    <name type="scientific">Iodobacter arcticus</name>
    <dbReference type="NCBI Taxonomy" id="590593"/>
    <lineage>
        <taxon>Bacteria</taxon>
        <taxon>Pseudomonadati</taxon>
        <taxon>Pseudomonadota</taxon>
        <taxon>Betaproteobacteria</taxon>
        <taxon>Neisseriales</taxon>
        <taxon>Chitinibacteraceae</taxon>
        <taxon>Iodobacter</taxon>
    </lineage>
</organism>
<dbReference type="EMBL" id="JBHTBQ010000004">
    <property type="protein sequence ID" value="MFC7418686.1"/>
    <property type="molecule type" value="Genomic_DNA"/>
</dbReference>
<sequence>MPIIFTPARIIFTVICLLCTSAALAFFIIMQEKEQDGHWPWPVNGVLINQYSQAAQVWDDDHRFYTVPAHTRSGDELDVDHAFEPASGRWCKIGPHTVTLKTDGYFKNCPCFALDAGRACIQF</sequence>
<proteinExistence type="predicted"/>
<gene>
    <name evidence="1" type="ORF">ACFQNF_02180</name>
</gene>